<dbReference type="InterPro" id="IPR036388">
    <property type="entry name" value="WH-like_DNA-bd_sf"/>
</dbReference>
<reference evidence="6 7" key="1">
    <citation type="submission" date="2023-03" db="EMBL/GenBank/DDBJ databases">
        <title>Draft genome sequence of Thalassotalea eurytherma JCM 18482T.</title>
        <authorList>
            <person name="Sawabe T."/>
        </authorList>
    </citation>
    <scope>NUCLEOTIDE SEQUENCE [LARGE SCALE GENOMIC DNA]</scope>
    <source>
        <strain evidence="6 7">JCM 18482</strain>
    </source>
</reference>
<dbReference type="Gene3D" id="3.40.50.2300">
    <property type="match status" value="1"/>
</dbReference>
<keyword evidence="2" id="KW-0597">Phosphoprotein</keyword>
<gene>
    <name evidence="6" type="ORF">theurythT_09150</name>
</gene>
<keyword evidence="7" id="KW-1185">Reference proteome</keyword>
<accession>A0ABQ6GZU4</accession>
<dbReference type="PANTHER" id="PTHR48111:SF59">
    <property type="entry name" value="TRANSCRIPTIONAL REGULATORY PROTEIN BAER"/>
    <property type="match status" value="1"/>
</dbReference>
<dbReference type="InterPro" id="IPR001867">
    <property type="entry name" value="OmpR/PhoB-type_DNA-bd"/>
</dbReference>
<sequence length="221" mass="25124">MTNKILIVEDDEKIATILAKYAQGSGYNHHIINDGADVISWVKENEPDAILLDIMLPNISGTELCKQIREFSEVPILMITAKVEEINRLLGLEIGADDYICKPFSPKEVMARIKTILRRVSTKASDTLFELDVASQRAKLQNVELPLTPVEFRILHAFTSKPDNVWNREQLLNKMYDDYREVSDRTVDSHVANLRKKLLAAPLQHDFIGSVYGVGYRFLLP</sequence>
<evidence type="ECO:0000259" key="4">
    <source>
        <dbReference type="PROSITE" id="PS50110"/>
    </source>
</evidence>
<dbReference type="SMART" id="SM00862">
    <property type="entry name" value="Trans_reg_C"/>
    <property type="match status" value="1"/>
</dbReference>
<dbReference type="SUPFAM" id="SSF46894">
    <property type="entry name" value="C-terminal effector domain of the bipartite response regulators"/>
    <property type="match status" value="1"/>
</dbReference>
<evidence type="ECO:0000256" key="1">
    <source>
        <dbReference type="ARBA" id="ARBA00023125"/>
    </source>
</evidence>
<dbReference type="Pfam" id="PF00486">
    <property type="entry name" value="Trans_reg_C"/>
    <property type="match status" value="1"/>
</dbReference>
<protein>
    <submittedName>
        <fullName evidence="6">DNA-binding response regulator</fullName>
    </submittedName>
</protein>
<dbReference type="PROSITE" id="PS51755">
    <property type="entry name" value="OMPR_PHOB"/>
    <property type="match status" value="1"/>
</dbReference>
<dbReference type="PROSITE" id="PS50110">
    <property type="entry name" value="RESPONSE_REGULATORY"/>
    <property type="match status" value="1"/>
</dbReference>
<dbReference type="RefSeq" id="WP_284206797.1">
    <property type="nucleotide sequence ID" value="NZ_BSSU01000004.1"/>
</dbReference>
<dbReference type="Pfam" id="PF00072">
    <property type="entry name" value="Response_reg"/>
    <property type="match status" value="1"/>
</dbReference>
<keyword evidence="1 3" id="KW-0238">DNA-binding</keyword>
<evidence type="ECO:0000256" key="3">
    <source>
        <dbReference type="PROSITE-ProRule" id="PRU01091"/>
    </source>
</evidence>
<dbReference type="CDD" id="cd00383">
    <property type="entry name" value="trans_reg_C"/>
    <property type="match status" value="1"/>
</dbReference>
<proteinExistence type="predicted"/>
<dbReference type="GO" id="GO:0003677">
    <property type="term" value="F:DNA binding"/>
    <property type="evidence" value="ECO:0007669"/>
    <property type="project" value="UniProtKB-KW"/>
</dbReference>
<dbReference type="EMBL" id="BSSU01000004">
    <property type="protein sequence ID" value="GLX81463.1"/>
    <property type="molecule type" value="Genomic_DNA"/>
</dbReference>
<organism evidence="6 7">
    <name type="scientific">Thalassotalea eurytherma</name>
    <dbReference type="NCBI Taxonomy" id="1144278"/>
    <lineage>
        <taxon>Bacteria</taxon>
        <taxon>Pseudomonadati</taxon>
        <taxon>Pseudomonadota</taxon>
        <taxon>Gammaproteobacteria</taxon>
        <taxon>Alteromonadales</taxon>
        <taxon>Colwelliaceae</taxon>
        <taxon>Thalassotalea</taxon>
    </lineage>
</organism>
<dbReference type="InterPro" id="IPR011006">
    <property type="entry name" value="CheY-like_superfamily"/>
</dbReference>
<dbReference type="PANTHER" id="PTHR48111">
    <property type="entry name" value="REGULATOR OF RPOS"/>
    <property type="match status" value="1"/>
</dbReference>
<feature type="domain" description="OmpR/PhoB-type" evidence="5">
    <location>
        <begin position="119"/>
        <end position="220"/>
    </location>
</feature>
<name>A0ABQ6GZU4_9GAMM</name>
<comment type="caution">
    <text evidence="6">The sequence shown here is derived from an EMBL/GenBank/DDBJ whole genome shotgun (WGS) entry which is preliminary data.</text>
</comment>
<dbReference type="InterPro" id="IPR039420">
    <property type="entry name" value="WalR-like"/>
</dbReference>
<evidence type="ECO:0000256" key="2">
    <source>
        <dbReference type="PROSITE-ProRule" id="PRU00169"/>
    </source>
</evidence>
<dbReference type="InterPro" id="IPR001789">
    <property type="entry name" value="Sig_transdc_resp-reg_receiver"/>
</dbReference>
<dbReference type="Gene3D" id="6.10.250.690">
    <property type="match status" value="1"/>
</dbReference>
<dbReference type="SMART" id="SM00448">
    <property type="entry name" value="REC"/>
    <property type="match status" value="1"/>
</dbReference>
<feature type="domain" description="Response regulatory" evidence="4">
    <location>
        <begin position="4"/>
        <end position="117"/>
    </location>
</feature>
<evidence type="ECO:0000313" key="6">
    <source>
        <dbReference type="EMBL" id="GLX81463.1"/>
    </source>
</evidence>
<feature type="DNA-binding region" description="OmpR/PhoB-type" evidence="3">
    <location>
        <begin position="119"/>
        <end position="220"/>
    </location>
</feature>
<dbReference type="InterPro" id="IPR016032">
    <property type="entry name" value="Sig_transdc_resp-reg_C-effctor"/>
</dbReference>
<feature type="modified residue" description="4-aspartylphosphate" evidence="2">
    <location>
        <position position="53"/>
    </location>
</feature>
<evidence type="ECO:0000313" key="7">
    <source>
        <dbReference type="Proteomes" id="UP001157133"/>
    </source>
</evidence>
<dbReference type="Gene3D" id="1.10.10.10">
    <property type="entry name" value="Winged helix-like DNA-binding domain superfamily/Winged helix DNA-binding domain"/>
    <property type="match status" value="1"/>
</dbReference>
<evidence type="ECO:0000259" key="5">
    <source>
        <dbReference type="PROSITE" id="PS51755"/>
    </source>
</evidence>
<dbReference type="Proteomes" id="UP001157133">
    <property type="component" value="Unassembled WGS sequence"/>
</dbReference>
<dbReference type="SUPFAM" id="SSF52172">
    <property type="entry name" value="CheY-like"/>
    <property type="match status" value="1"/>
</dbReference>